<evidence type="ECO:0000256" key="6">
    <source>
        <dbReference type="ARBA" id="ARBA00022692"/>
    </source>
</evidence>
<dbReference type="InterPro" id="IPR035437">
    <property type="entry name" value="SNase_OB-fold_sf"/>
</dbReference>
<evidence type="ECO:0000313" key="16">
    <source>
        <dbReference type="EMBL" id="KAG9688805.1"/>
    </source>
</evidence>
<dbReference type="PANTHER" id="PTHR12302">
    <property type="entry name" value="EBNA2 BINDING PROTEIN P100"/>
    <property type="match status" value="1"/>
</dbReference>
<feature type="non-terminal residue" evidence="16">
    <location>
        <position position="323"/>
    </location>
</feature>
<evidence type="ECO:0000256" key="2">
    <source>
        <dbReference type="ARBA" id="ARBA00004173"/>
    </source>
</evidence>
<dbReference type="SUPFAM" id="SSF50199">
    <property type="entry name" value="Staphylococcal nuclease"/>
    <property type="match status" value="1"/>
</dbReference>
<dbReference type="Gene3D" id="2.40.50.90">
    <property type="match status" value="1"/>
</dbReference>
<evidence type="ECO:0000256" key="1">
    <source>
        <dbReference type="ARBA" id="ARBA00004167"/>
    </source>
</evidence>
<dbReference type="OrthoDB" id="430293at2759"/>
<evidence type="ECO:0000256" key="4">
    <source>
        <dbReference type="ARBA" id="ARBA00013404"/>
    </source>
</evidence>
<keyword evidence="12" id="KW-1133">Transmembrane helix</keyword>
<sequence>MVAQWSTSAKLGCEHALHMQTPQFIQVSKSLLLFPNQNTKSRSAMQWPDWLKSSDSDKEKKKPITWSDSLNATDWSQYSSPRTILPTAILTFSTLALIRIYRRHLRRVPEAQYITPSYFHKRSLYGYVSRVGDGDNFRLFHTPGGRLMGWGWLPSRKVQDWALKEFKDKTVHVRIAGVDAPETAHFGNKEQPFGKEALEWLRTLLQKRYVRAYIYRLDQYQRVVASVSYWKWGFWKTDVGLEMIKNGMATVYEARFGSEFGNKEAKYRRAMEKAQKNQVGMWKHTKPSFIGKLMGQKGEKIESPREYKTRISLLDKAETGQKK</sequence>
<dbReference type="GO" id="GO:0016787">
    <property type="term" value="F:hydrolase activity"/>
    <property type="evidence" value="ECO:0007669"/>
    <property type="project" value="UniProtKB-KW"/>
</dbReference>
<name>A0A9P8EG16_AURME</name>
<evidence type="ECO:0000256" key="5">
    <source>
        <dbReference type="ARBA" id="ARBA00014651"/>
    </source>
</evidence>
<dbReference type="GO" id="GO:0004519">
    <property type="term" value="F:endonuclease activity"/>
    <property type="evidence" value="ECO:0007669"/>
    <property type="project" value="UniProtKB-KW"/>
</dbReference>
<keyword evidence="8" id="KW-0479">Metal-binding</keyword>
<accession>A0A9P8EG16</accession>
<evidence type="ECO:0000256" key="9">
    <source>
        <dbReference type="ARBA" id="ARBA00022759"/>
    </source>
</evidence>
<keyword evidence="9" id="KW-0255">Endonuclease</keyword>
<comment type="caution">
    <text evidence="16">The sequence shown here is derived from an EMBL/GenBank/DDBJ whole genome shotgun (WGS) entry which is preliminary data.</text>
</comment>
<organism evidence="16 17">
    <name type="scientific">Aureobasidium melanogenum</name>
    <name type="common">Aureobasidium pullulans var. melanogenum</name>
    <dbReference type="NCBI Taxonomy" id="46634"/>
    <lineage>
        <taxon>Eukaryota</taxon>
        <taxon>Fungi</taxon>
        <taxon>Dikarya</taxon>
        <taxon>Ascomycota</taxon>
        <taxon>Pezizomycotina</taxon>
        <taxon>Dothideomycetes</taxon>
        <taxon>Dothideomycetidae</taxon>
        <taxon>Dothideales</taxon>
        <taxon>Saccotheciaceae</taxon>
        <taxon>Aureobasidium</taxon>
    </lineage>
</organism>
<comment type="subcellular location">
    <subcellularLocation>
        <location evidence="1">Membrane</location>
        <topology evidence="1">Single-pass membrane protein</topology>
    </subcellularLocation>
    <subcellularLocation>
        <location evidence="2">Mitochondrion</location>
    </subcellularLocation>
</comment>
<dbReference type="Pfam" id="PF00565">
    <property type="entry name" value="SNase"/>
    <property type="match status" value="1"/>
</dbReference>
<evidence type="ECO:0000256" key="14">
    <source>
        <dbReference type="ARBA" id="ARBA00023136"/>
    </source>
</evidence>
<protein>
    <recommendedName>
        <fullName evidence="4">Probable endonuclease LCL3</fullName>
    </recommendedName>
    <alternativeName>
        <fullName evidence="5">Probable endonuclease lcl3</fullName>
    </alternativeName>
</protein>
<dbReference type="InterPro" id="IPR016071">
    <property type="entry name" value="Staphylococal_nuclease_OB-fold"/>
</dbReference>
<gene>
    <name evidence="16" type="ORF">KCU76_g9346</name>
</gene>
<keyword evidence="7" id="KW-0540">Nuclease</keyword>
<evidence type="ECO:0000256" key="10">
    <source>
        <dbReference type="ARBA" id="ARBA00022801"/>
    </source>
</evidence>
<reference evidence="16" key="1">
    <citation type="journal article" date="2021" name="J Fungi (Basel)">
        <title>Virulence traits and population genomics of the black yeast Aureobasidium melanogenum.</title>
        <authorList>
            <person name="Cernosa A."/>
            <person name="Sun X."/>
            <person name="Gostincar C."/>
            <person name="Fang C."/>
            <person name="Gunde-Cimerman N."/>
            <person name="Song Z."/>
        </authorList>
    </citation>
    <scope>NUCLEOTIDE SEQUENCE</scope>
    <source>
        <strain evidence="16">EXF-9911</strain>
    </source>
</reference>
<evidence type="ECO:0000256" key="8">
    <source>
        <dbReference type="ARBA" id="ARBA00022723"/>
    </source>
</evidence>
<feature type="domain" description="TNase-like" evidence="15">
    <location>
        <begin position="122"/>
        <end position="284"/>
    </location>
</feature>
<evidence type="ECO:0000313" key="17">
    <source>
        <dbReference type="Proteomes" id="UP000779574"/>
    </source>
</evidence>
<dbReference type="Proteomes" id="UP000779574">
    <property type="component" value="Unassembled WGS sequence"/>
</dbReference>
<keyword evidence="13" id="KW-0496">Mitochondrion</keyword>
<dbReference type="GO" id="GO:0016020">
    <property type="term" value="C:membrane"/>
    <property type="evidence" value="ECO:0007669"/>
    <property type="project" value="UniProtKB-SubCell"/>
</dbReference>
<reference evidence="16" key="2">
    <citation type="submission" date="2021-08" db="EMBL/GenBank/DDBJ databases">
        <authorList>
            <person name="Gostincar C."/>
            <person name="Sun X."/>
            <person name="Song Z."/>
            <person name="Gunde-Cimerman N."/>
        </authorList>
    </citation>
    <scope>NUCLEOTIDE SEQUENCE</scope>
    <source>
        <strain evidence="16">EXF-9911</strain>
    </source>
</reference>
<keyword evidence="14" id="KW-0472">Membrane</keyword>
<dbReference type="PANTHER" id="PTHR12302:SF3">
    <property type="entry name" value="SERINE_THREONINE-PROTEIN KINASE 31"/>
    <property type="match status" value="1"/>
</dbReference>
<evidence type="ECO:0000256" key="12">
    <source>
        <dbReference type="ARBA" id="ARBA00022989"/>
    </source>
</evidence>
<evidence type="ECO:0000256" key="11">
    <source>
        <dbReference type="ARBA" id="ARBA00022837"/>
    </source>
</evidence>
<keyword evidence="6" id="KW-0812">Transmembrane</keyword>
<evidence type="ECO:0000256" key="3">
    <source>
        <dbReference type="ARBA" id="ARBA00005435"/>
    </source>
</evidence>
<dbReference type="EMBL" id="JAHFXF010000385">
    <property type="protein sequence ID" value="KAG9688805.1"/>
    <property type="molecule type" value="Genomic_DNA"/>
</dbReference>
<dbReference type="FunFam" id="2.40.50.90:FF:000029">
    <property type="entry name" value="Probable endonuclease lcl3"/>
    <property type="match status" value="1"/>
</dbReference>
<dbReference type="SMART" id="SM00318">
    <property type="entry name" value="SNc"/>
    <property type="match status" value="1"/>
</dbReference>
<comment type="similarity">
    <text evidence="3">Belongs to the LCL3 family.</text>
</comment>
<evidence type="ECO:0000256" key="13">
    <source>
        <dbReference type="ARBA" id="ARBA00023128"/>
    </source>
</evidence>
<dbReference type="GO" id="GO:0046872">
    <property type="term" value="F:metal ion binding"/>
    <property type="evidence" value="ECO:0007669"/>
    <property type="project" value="UniProtKB-KW"/>
</dbReference>
<proteinExistence type="inferred from homology"/>
<evidence type="ECO:0000256" key="7">
    <source>
        <dbReference type="ARBA" id="ARBA00022722"/>
    </source>
</evidence>
<dbReference type="PROSITE" id="PS50830">
    <property type="entry name" value="TNASE_3"/>
    <property type="match status" value="1"/>
</dbReference>
<evidence type="ECO:0000259" key="15">
    <source>
        <dbReference type="PROSITE" id="PS50830"/>
    </source>
</evidence>
<keyword evidence="11" id="KW-0106">Calcium</keyword>
<dbReference type="GO" id="GO:0005739">
    <property type="term" value="C:mitochondrion"/>
    <property type="evidence" value="ECO:0007669"/>
    <property type="project" value="UniProtKB-SubCell"/>
</dbReference>
<keyword evidence="10" id="KW-0378">Hydrolase</keyword>
<dbReference type="AlphaFoldDB" id="A0A9P8EG16"/>